<keyword evidence="5" id="KW-0472">Membrane</keyword>
<keyword evidence="5" id="KW-0812">Transmembrane</keyword>
<keyword evidence="2 4" id="KW-0802">TPR repeat</keyword>
<reference evidence="6" key="1">
    <citation type="journal article" date="2012" name="Science">
        <title>Fermentation, hydrogen, and sulfur metabolism in multiple uncultivated bacterial phyla.</title>
        <authorList>
            <person name="Wrighton K.C."/>
            <person name="Thomas B.C."/>
            <person name="Sharon I."/>
            <person name="Miller C.S."/>
            <person name="Castelle C.J."/>
            <person name="VerBerkmoes N.C."/>
            <person name="Wilkins M.J."/>
            <person name="Hettich R.L."/>
            <person name="Lipton M.S."/>
            <person name="Williams K.H."/>
            <person name="Long P.E."/>
            <person name="Banfield J.F."/>
        </authorList>
    </citation>
    <scope>NUCLEOTIDE SEQUENCE [LARGE SCALE GENOMIC DNA]</scope>
</reference>
<dbReference type="InterPro" id="IPR051685">
    <property type="entry name" value="Ycf3/AcsC/BcsC/TPR_MFPF"/>
</dbReference>
<feature type="transmembrane region" description="Helical" evidence="5">
    <location>
        <begin position="6"/>
        <end position="27"/>
    </location>
</feature>
<organism evidence="6">
    <name type="scientific">uncultured bacterium</name>
    <name type="common">gcode 4</name>
    <dbReference type="NCBI Taxonomy" id="1234023"/>
    <lineage>
        <taxon>Bacteria</taxon>
        <taxon>environmental samples</taxon>
    </lineage>
</organism>
<keyword evidence="3" id="KW-0793">Thylakoid</keyword>
<proteinExistence type="predicted"/>
<feature type="repeat" description="TPR" evidence="4">
    <location>
        <begin position="150"/>
        <end position="183"/>
    </location>
</feature>
<evidence type="ECO:0000256" key="2">
    <source>
        <dbReference type="ARBA" id="ARBA00022803"/>
    </source>
</evidence>
<evidence type="ECO:0000256" key="4">
    <source>
        <dbReference type="PROSITE-ProRule" id="PRU00339"/>
    </source>
</evidence>
<dbReference type="Gene3D" id="1.25.40.10">
    <property type="entry name" value="Tetratricopeptide repeat domain"/>
    <property type="match status" value="2"/>
</dbReference>
<dbReference type="Pfam" id="PF13181">
    <property type="entry name" value="TPR_8"/>
    <property type="match status" value="2"/>
</dbReference>
<gene>
    <name evidence="6" type="ORF">ACD_78C00350G0003</name>
</gene>
<evidence type="ECO:0000313" key="6">
    <source>
        <dbReference type="EMBL" id="EKD29581.1"/>
    </source>
</evidence>
<dbReference type="InterPro" id="IPR019734">
    <property type="entry name" value="TPR_rpt"/>
</dbReference>
<accession>K1XXC0</accession>
<dbReference type="PANTHER" id="PTHR44943:SF9">
    <property type="entry name" value="TPR-REPEAT-CONTAINING PROTEIN"/>
    <property type="match status" value="1"/>
</dbReference>
<evidence type="ECO:0000256" key="3">
    <source>
        <dbReference type="ARBA" id="ARBA00023078"/>
    </source>
</evidence>
<keyword evidence="1" id="KW-0677">Repeat</keyword>
<protein>
    <submittedName>
        <fullName evidence="6">Uncharacterized protein</fullName>
    </submittedName>
</protein>
<sequence length="435" mass="51041">MKSPVFSYKFLIAGFIVILLVSWFIFLKTKDAWTGKQTITKNQVQSLENMDDYLNNPENNKDPDFAVAKKSLEDGDIKGAIPLWEKVVKKEEVRSTTNTGITLSKPKINSKIILAQTYLQYWNYYYKEKEYADKAIKIITENQEDDDYGAYGMYFVGYAYEITKRYDDALTWYEKGLKVSSNTDKLKAIFKNQIGHVYDLMGDMNKAYEYYSQAYVLDDKNYHVAGNIGRHLARIGSFEESVPYFEYAIHTHDLALRSEIYYTLSSIELELGWLRPDIDKSLLYARASIKSFPDYPMGYVALARWLYMKNDRKYDKEIEENLTKSIELNPNGFAAYKYSALYMFDKWDMNAVSVLMSKSNEVLDKDIILMHNISENEKRINTRDMQTMIILDKINKEWKGNKELIDKILTNDYFKWFIDLQKKRVNNGVLNVYLK</sequence>
<dbReference type="PANTHER" id="PTHR44943">
    <property type="entry name" value="CELLULOSE SYNTHASE OPERON PROTEIN C"/>
    <property type="match status" value="1"/>
</dbReference>
<keyword evidence="5" id="KW-1133">Transmembrane helix</keyword>
<evidence type="ECO:0000256" key="5">
    <source>
        <dbReference type="SAM" id="Phobius"/>
    </source>
</evidence>
<dbReference type="InterPro" id="IPR011990">
    <property type="entry name" value="TPR-like_helical_dom_sf"/>
</dbReference>
<comment type="caution">
    <text evidence="6">The sequence shown here is derived from an EMBL/GenBank/DDBJ whole genome shotgun (WGS) entry which is preliminary data.</text>
</comment>
<dbReference type="AlphaFoldDB" id="K1XXC0"/>
<dbReference type="SUPFAM" id="SSF81901">
    <property type="entry name" value="HCP-like"/>
    <property type="match status" value="1"/>
</dbReference>
<name>K1XXC0_9BACT</name>
<dbReference type="SMART" id="SM00028">
    <property type="entry name" value="TPR"/>
    <property type="match status" value="2"/>
</dbReference>
<evidence type="ECO:0000256" key="1">
    <source>
        <dbReference type="ARBA" id="ARBA00022737"/>
    </source>
</evidence>
<dbReference type="EMBL" id="AMFJ01034350">
    <property type="protein sequence ID" value="EKD29581.1"/>
    <property type="molecule type" value="Genomic_DNA"/>
</dbReference>
<dbReference type="PROSITE" id="PS50005">
    <property type="entry name" value="TPR"/>
    <property type="match status" value="2"/>
</dbReference>
<feature type="repeat" description="TPR" evidence="4">
    <location>
        <begin position="188"/>
        <end position="221"/>
    </location>
</feature>